<dbReference type="Proteomes" id="UP000204551">
    <property type="component" value="Chromosome"/>
</dbReference>
<keyword evidence="1" id="KW-0812">Transmembrane</keyword>
<name>A0A221UXN4_9FLAO</name>
<protein>
    <recommendedName>
        <fullName evidence="4">YceI-like domain protein</fullName>
    </recommendedName>
</protein>
<evidence type="ECO:0000256" key="1">
    <source>
        <dbReference type="SAM" id="Phobius"/>
    </source>
</evidence>
<feature type="transmembrane region" description="Helical" evidence="1">
    <location>
        <begin position="49"/>
        <end position="69"/>
    </location>
</feature>
<evidence type="ECO:0008006" key="4">
    <source>
        <dbReference type="Google" id="ProtNLM"/>
    </source>
</evidence>
<keyword evidence="1" id="KW-1133">Transmembrane helix</keyword>
<evidence type="ECO:0000313" key="3">
    <source>
        <dbReference type="Proteomes" id="UP000204551"/>
    </source>
</evidence>
<proteinExistence type="predicted"/>
<evidence type="ECO:0000313" key="2">
    <source>
        <dbReference type="EMBL" id="ASO06020.1"/>
    </source>
</evidence>
<reference evidence="2 3" key="1">
    <citation type="submission" date="2017-07" db="EMBL/GenBank/DDBJ databases">
        <title>Genome Sequence of Arenibacter algicola Strain SMS7 Isolated from a culture of the Diatom Skeletonema marinoi.</title>
        <authorList>
            <person name="Topel M."/>
            <person name="Pinder M.I.M."/>
            <person name="Johansson O.N."/>
            <person name="Kourtchenko O."/>
            <person name="Godhe A."/>
            <person name="Clarke A.K."/>
        </authorList>
    </citation>
    <scope>NUCLEOTIDE SEQUENCE [LARGE SCALE GENOMIC DNA]</scope>
    <source>
        <strain evidence="2 3">SMS7</strain>
    </source>
</reference>
<dbReference type="EMBL" id="CP022515">
    <property type="protein sequence ID" value="ASO06020.1"/>
    <property type="molecule type" value="Genomic_DNA"/>
</dbReference>
<keyword evidence="1" id="KW-0472">Membrane</keyword>
<dbReference type="AlphaFoldDB" id="A0A221UXN4"/>
<organism evidence="2 3">
    <name type="scientific">Arenibacter algicola</name>
    <dbReference type="NCBI Taxonomy" id="616991"/>
    <lineage>
        <taxon>Bacteria</taxon>
        <taxon>Pseudomonadati</taxon>
        <taxon>Bacteroidota</taxon>
        <taxon>Flavobacteriia</taxon>
        <taxon>Flavobacteriales</taxon>
        <taxon>Flavobacteriaceae</taxon>
        <taxon>Arenibacter</taxon>
    </lineage>
</organism>
<accession>A0A221UXN4</accession>
<sequence>MNKTHFSVKNAARPWERENAIVARRAYRWMLNFVQVAVTVSKPVTMGKIQLALVILFINVLGLGAQTIYMTKKGHLMLSTEVGKEPVNAESTELSVLLNYTDKQIVGSLDLRTLQMKIPEVNAVLKEAEDPLMVYFTGNIPTEDFLSSRHDPIDFNWPVTVSFQDNSFQVILRTTLTHLEEGQRFSCLLSAMGELLAVETGLEEIIPGLDKAIEIRFAQMVLKLE</sequence>
<dbReference type="KEGG" id="aalg:AREALGSMS7_02577"/>
<gene>
    <name evidence="2" type="ORF">AREALGSMS7_02577</name>
</gene>